<organism evidence="3">
    <name type="scientific">Candidatus Kentrum sp. TUN</name>
    <dbReference type="NCBI Taxonomy" id="2126343"/>
    <lineage>
        <taxon>Bacteria</taxon>
        <taxon>Pseudomonadati</taxon>
        <taxon>Pseudomonadota</taxon>
        <taxon>Gammaproteobacteria</taxon>
        <taxon>Candidatus Kentrum</taxon>
    </lineage>
</organism>
<dbReference type="InterPro" id="IPR054216">
    <property type="entry name" value="DUF6930"/>
</dbReference>
<dbReference type="AlphaFoldDB" id="A0A451A8K3"/>
<evidence type="ECO:0000259" key="1">
    <source>
        <dbReference type="Pfam" id="PF22007"/>
    </source>
</evidence>
<protein>
    <recommendedName>
        <fullName evidence="1">DUF6930 domain-containing protein</fullName>
    </recommendedName>
</protein>
<dbReference type="EMBL" id="CAADFX010000113">
    <property type="protein sequence ID" value="VFK60025.1"/>
    <property type="molecule type" value="Genomic_DNA"/>
</dbReference>
<gene>
    <name evidence="2" type="ORF">BECKTUN1418D_GA0071000_11132</name>
    <name evidence="4" type="ORF">BECKTUN1418E_GA0071001_13111</name>
    <name evidence="3" type="ORF">BECKTUN1418F_GA0071002_13001</name>
</gene>
<accession>A0A451A8K3</accession>
<sequence>MVKRKNKQKKSIKQPRKSKNRYIRTVHEWIGGRVSFPIYITDVDEPFRPEAILWLELPENLIVFDEIIYSGEQDVSFGNTFLTAMKQAPMVGSSRSPTRVRVADSDLAAQIRDVVPDMEIVVAPTPELDDVVKSFMQEFESADIQENVSYFANGRVSEASINKLFHTARLLFLAAPWEKILSDRQILQFDIPALHVKNACLAVIGIMGKNMGFMIFPSVADFARFIHCIENHDEFDQEFIDLGTSILVLDFCRATDLPSSLRREAAKHGWPVADTNAYPIVTHRDPDGIPKPLTERDIHITTACASALTNFFGKYPDLFQFGYLIESFKASFTTEDGIEVWVTVPDKASLPDDVLDETLEFYTKA</sequence>
<dbReference type="Pfam" id="PF22007">
    <property type="entry name" value="DUF6930"/>
    <property type="match status" value="1"/>
</dbReference>
<evidence type="ECO:0000313" key="2">
    <source>
        <dbReference type="EMBL" id="VFK60025.1"/>
    </source>
</evidence>
<evidence type="ECO:0000313" key="4">
    <source>
        <dbReference type="EMBL" id="VFK71881.1"/>
    </source>
</evidence>
<proteinExistence type="predicted"/>
<feature type="domain" description="DUF6930" evidence="1">
    <location>
        <begin position="19"/>
        <end position="134"/>
    </location>
</feature>
<dbReference type="EMBL" id="CAADFY010000300">
    <property type="protein sequence ID" value="VFK62349.1"/>
    <property type="molecule type" value="Genomic_DNA"/>
</dbReference>
<dbReference type="EMBL" id="CAADFV010000311">
    <property type="protein sequence ID" value="VFK71881.1"/>
    <property type="molecule type" value="Genomic_DNA"/>
</dbReference>
<reference evidence="3" key="1">
    <citation type="submission" date="2019-02" db="EMBL/GenBank/DDBJ databases">
        <authorList>
            <person name="Gruber-Vodicka R. H."/>
            <person name="Seah K. B. B."/>
        </authorList>
    </citation>
    <scope>NUCLEOTIDE SEQUENCE</scope>
    <source>
        <strain evidence="2">BECK_BY1</strain>
        <strain evidence="4">BECK_BY2</strain>
        <strain evidence="3">BECK_BY3</strain>
    </source>
</reference>
<name>A0A451A8K3_9GAMM</name>
<evidence type="ECO:0000313" key="3">
    <source>
        <dbReference type="EMBL" id="VFK62349.1"/>
    </source>
</evidence>